<evidence type="ECO:0000313" key="5">
    <source>
        <dbReference type="EMBL" id="NOV47788.1"/>
    </source>
</evidence>
<dbReference type="GO" id="GO:0010508">
    <property type="term" value="P:positive regulation of autophagy"/>
    <property type="evidence" value="ECO:0007669"/>
    <property type="project" value="TreeGrafter"/>
</dbReference>
<evidence type="ECO:0000256" key="4">
    <source>
        <dbReference type="SAM" id="MobiDB-lite"/>
    </source>
</evidence>
<organism evidence="5">
    <name type="scientific">Xenopsylla cheopis</name>
    <name type="common">Oriental rat flea</name>
    <name type="synonym">Pulex cheopis</name>
    <dbReference type="NCBI Taxonomy" id="163159"/>
    <lineage>
        <taxon>Eukaryota</taxon>
        <taxon>Metazoa</taxon>
        <taxon>Ecdysozoa</taxon>
        <taxon>Arthropoda</taxon>
        <taxon>Hexapoda</taxon>
        <taxon>Insecta</taxon>
        <taxon>Pterygota</taxon>
        <taxon>Neoptera</taxon>
        <taxon>Endopterygota</taxon>
        <taxon>Siphonaptera</taxon>
        <taxon>Pulicidae</taxon>
        <taxon>Xenopsyllinae</taxon>
        <taxon>Xenopsylla</taxon>
    </lineage>
</organism>
<proteinExistence type="predicted"/>
<evidence type="ECO:0000256" key="2">
    <source>
        <dbReference type="ARBA" id="ARBA00023139"/>
    </source>
</evidence>
<feature type="compositionally biased region" description="Basic and acidic residues" evidence="4">
    <location>
        <begin position="57"/>
        <end position="68"/>
    </location>
</feature>
<feature type="compositionally biased region" description="Basic and acidic residues" evidence="4">
    <location>
        <begin position="30"/>
        <end position="50"/>
    </location>
</feature>
<dbReference type="PANTHER" id="PTHR35269">
    <property type="entry name" value="SMALL VCP/P97-INTERACTING PROTEIN"/>
    <property type="match status" value="1"/>
</dbReference>
<dbReference type="InterPro" id="IPR031632">
    <property type="entry name" value="SVIP"/>
</dbReference>
<dbReference type="GO" id="GO:1904293">
    <property type="term" value="P:negative regulation of ERAD pathway"/>
    <property type="evidence" value="ECO:0007669"/>
    <property type="project" value="TreeGrafter"/>
</dbReference>
<dbReference type="PANTHER" id="PTHR35269:SF1">
    <property type="entry name" value="SMALL VCP_P97-INTERACTING PROTEIN"/>
    <property type="match status" value="1"/>
</dbReference>
<reference evidence="5" key="1">
    <citation type="submission" date="2020-03" db="EMBL/GenBank/DDBJ databases">
        <title>Transcriptomic Profiling of the Digestive Tract of the Rat Flea, Xenopsylla cheopis, Following Blood Feeding and Infection with Yersinia pestis.</title>
        <authorList>
            <person name="Bland D.M."/>
            <person name="Martens C.A."/>
            <person name="Virtaneva K."/>
            <person name="Kanakabandi K."/>
            <person name="Long D."/>
            <person name="Rosenke R."/>
            <person name="Saturday G.A."/>
            <person name="Hoyt F.H."/>
            <person name="Bruno D.P."/>
            <person name="Ribeiro J.M.C."/>
            <person name="Hinnebusch J."/>
        </authorList>
    </citation>
    <scope>NUCLEOTIDE SEQUENCE</scope>
</reference>
<dbReference type="GO" id="GO:1904240">
    <property type="term" value="P:negative regulation of VCP-NPL4-UFD1 AAA ATPase complex assembly"/>
    <property type="evidence" value="ECO:0007669"/>
    <property type="project" value="TreeGrafter"/>
</dbReference>
<dbReference type="AlphaFoldDB" id="A0A6M2DRQ7"/>
<keyword evidence="3" id="KW-0449">Lipoprotein</keyword>
<evidence type="ECO:0000256" key="3">
    <source>
        <dbReference type="ARBA" id="ARBA00023288"/>
    </source>
</evidence>
<sequence length="82" mass="9327">MGLCSSCFNASSDEIPQPDLALRRAQMAEAAEKRQRENESRGIKDIDKVRRQQQRAADLERRQNELDKQGGGGGDLLRWQQD</sequence>
<accession>A0A6M2DRQ7</accession>
<keyword evidence="1" id="KW-0519">Myristate</keyword>
<dbReference type="GO" id="GO:0005789">
    <property type="term" value="C:endoplasmic reticulum membrane"/>
    <property type="evidence" value="ECO:0007669"/>
    <property type="project" value="TreeGrafter"/>
</dbReference>
<dbReference type="EMBL" id="GIIL01004062">
    <property type="protein sequence ID" value="NOV47788.1"/>
    <property type="molecule type" value="Transcribed_RNA"/>
</dbReference>
<evidence type="ECO:0000256" key="1">
    <source>
        <dbReference type="ARBA" id="ARBA00022707"/>
    </source>
</evidence>
<feature type="region of interest" description="Disordered" evidence="4">
    <location>
        <begin position="26"/>
        <end position="82"/>
    </location>
</feature>
<dbReference type="Pfam" id="PF15811">
    <property type="entry name" value="SVIP"/>
    <property type="match status" value="1"/>
</dbReference>
<dbReference type="InterPro" id="IPR055366">
    <property type="entry name" value="SVIP_metazoa"/>
</dbReference>
<dbReference type="GO" id="GO:1904153">
    <property type="term" value="P:negative regulation of retrograde protein transport, ER to cytosol"/>
    <property type="evidence" value="ECO:0007669"/>
    <property type="project" value="TreeGrafter"/>
</dbReference>
<keyword evidence="2" id="KW-0564">Palmitate</keyword>
<name>A0A6M2DRQ7_XENCH</name>
<protein>
    <submittedName>
        <fullName evidence="5">Uncharacterized protein</fullName>
    </submittedName>
</protein>